<dbReference type="AlphaFoldDB" id="A0A1X7RCG5"/>
<protein>
    <submittedName>
        <fullName evidence="1">Uncharacterized protein</fullName>
    </submittedName>
</protein>
<evidence type="ECO:0000313" key="1">
    <source>
        <dbReference type="EMBL" id="SMQ45096.1"/>
    </source>
</evidence>
<dbReference type="EMBL" id="LT853692">
    <property type="protein sequence ID" value="SMQ45096.1"/>
    <property type="molecule type" value="Genomic_DNA"/>
</dbReference>
<accession>A0A1X7RCG5</accession>
<evidence type="ECO:0000313" key="2">
    <source>
        <dbReference type="Proteomes" id="UP000215127"/>
    </source>
</evidence>
<gene>
    <name evidence="1" type="ORF">ZT3D7_G240</name>
</gene>
<keyword evidence="2" id="KW-1185">Reference proteome</keyword>
<proteinExistence type="predicted"/>
<organism evidence="1 2">
    <name type="scientific">Zymoseptoria tritici (strain ST99CH_3D7)</name>
    <dbReference type="NCBI Taxonomy" id="1276538"/>
    <lineage>
        <taxon>Eukaryota</taxon>
        <taxon>Fungi</taxon>
        <taxon>Dikarya</taxon>
        <taxon>Ascomycota</taxon>
        <taxon>Pezizomycotina</taxon>
        <taxon>Dothideomycetes</taxon>
        <taxon>Dothideomycetidae</taxon>
        <taxon>Mycosphaerellales</taxon>
        <taxon>Mycosphaerellaceae</taxon>
        <taxon>Zymoseptoria</taxon>
    </lineage>
</organism>
<reference evidence="1 2" key="1">
    <citation type="submission" date="2016-06" db="EMBL/GenBank/DDBJ databases">
        <authorList>
            <person name="Kjaerup R.B."/>
            <person name="Dalgaard T.S."/>
            <person name="Juul-Madsen H.R."/>
        </authorList>
    </citation>
    <scope>NUCLEOTIDE SEQUENCE [LARGE SCALE GENOMIC DNA]</scope>
</reference>
<sequence length="193" mass="22054">MAPVKPHARSAPARKAGIVAKQKLTEVSKVGRKKNPAVPKPKARPEATLNALPNEILLNILNEIHPEKHLYQIENAGIYLVNHRIHDAAMDEIPPTNRFFVRIDGWGKRHHDLERFLQGNDLGRGPHRLADRFAKITSLRVIQHVGKTETTEAHVQYALHLHQKFKEACIPSGVIHWEKTEARFYKQYEKSLT</sequence>
<name>A0A1X7RCG5_ZYMT9</name>
<dbReference type="Proteomes" id="UP000215127">
    <property type="component" value="Chromosome 1"/>
</dbReference>